<reference evidence="4 5" key="1">
    <citation type="submission" date="2018-06" db="EMBL/GenBank/DDBJ databases">
        <title>Genome conservation of Clostridium tetani.</title>
        <authorList>
            <person name="Bruggemann H."/>
            <person name="Popoff M.R."/>
        </authorList>
    </citation>
    <scope>NUCLEOTIDE SEQUENCE [LARGE SCALE GENOMIC DNA]</scope>
    <source>
        <strain evidence="4 5">2017.061</strain>
    </source>
</reference>
<organism evidence="4 5">
    <name type="scientific">Clostridium tetani</name>
    <dbReference type="NCBI Taxonomy" id="1513"/>
    <lineage>
        <taxon>Bacteria</taxon>
        <taxon>Bacillati</taxon>
        <taxon>Bacillota</taxon>
        <taxon>Clostridia</taxon>
        <taxon>Eubacteriales</taxon>
        <taxon>Clostridiaceae</taxon>
        <taxon>Clostridium</taxon>
    </lineage>
</organism>
<dbReference type="GO" id="GO:0016020">
    <property type="term" value="C:membrane"/>
    <property type="evidence" value="ECO:0007669"/>
    <property type="project" value="InterPro"/>
</dbReference>
<evidence type="ECO:0000256" key="1">
    <source>
        <dbReference type="ARBA" id="ARBA00005278"/>
    </source>
</evidence>
<keyword evidence="3" id="KW-0812">Transmembrane</keyword>
<feature type="transmembrane region" description="Helical" evidence="3">
    <location>
        <begin position="276"/>
        <end position="295"/>
    </location>
</feature>
<keyword evidence="3" id="KW-1133">Transmembrane helix</keyword>
<dbReference type="Proteomes" id="UP000290921">
    <property type="component" value="Unassembled WGS sequence"/>
</dbReference>
<evidence type="ECO:0000313" key="5">
    <source>
        <dbReference type="Proteomes" id="UP000290921"/>
    </source>
</evidence>
<dbReference type="InterPro" id="IPR004995">
    <property type="entry name" value="Spore_Ger"/>
</dbReference>
<gene>
    <name evidence="4" type="ORF">DP130_09305</name>
</gene>
<dbReference type="RefSeq" id="WP_129030582.1">
    <property type="nucleotide sequence ID" value="NZ_AP026811.1"/>
</dbReference>
<evidence type="ECO:0000313" key="4">
    <source>
        <dbReference type="EMBL" id="RXI48278.1"/>
    </source>
</evidence>
<dbReference type="PANTHER" id="PTHR22550">
    <property type="entry name" value="SPORE GERMINATION PROTEIN"/>
    <property type="match status" value="1"/>
</dbReference>
<dbReference type="Pfam" id="PF03323">
    <property type="entry name" value="GerA"/>
    <property type="match status" value="1"/>
</dbReference>
<accession>A0A4Q0VAX8</accession>
<dbReference type="PIRSF" id="PIRSF005690">
    <property type="entry name" value="GerBA"/>
    <property type="match status" value="1"/>
</dbReference>
<dbReference type="InterPro" id="IPR050768">
    <property type="entry name" value="UPF0353/GerABKA_families"/>
</dbReference>
<dbReference type="GO" id="GO:0009847">
    <property type="term" value="P:spore germination"/>
    <property type="evidence" value="ECO:0007669"/>
    <property type="project" value="InterPro"/>
</dbReference>
<comment type="caution">
    <text evidence="4">The sequence shown here is derived from an EMBL/GenBank/DDBJ whole genome shotgun (WGS) entry which is preliminary data.</text>
</comment>
<protein>
    <submittedName>
        <fullName evidence="4">Spore germination protein</fullName>
    </submittedName>
</protein>
<keyword evidence="2 3" id="KW-0472">Membrane</keyword>
<evidence type="ECO:0000256" key="3">
    <source>
        <dbReference type="SAM" id="Phobius"/>
    </source>
</evidence>
<feature type="transmembrane region" description="Helical" evidence="3">
    <location>
        <begin position="347"/>
        <end position="369"/>
    </location>
</feature>
<name>A0A4Q0VAX8_CLOTA</name>
<evidence type="ECO:0000256" key="2">
    <source>
        <dbReference type="ARBA" id="ARBA00023136"/>
    </source>
</evidence>
<proteinExistence type="inferred from homology"/>
<dbReference type="AlphaFoldDB" id="A0A4Q0VAX8"/>
<feature type="transmembrane region" description="Helical" evidence="3">
    <location>
        <begin position="316"/>
        <end position="335"/>
    </location>
</feature>
<dbReference type="EMBL" id="QMAP01000007">
    <property type="protein sequence ID" value="RXI48278.1"/>
    <property type="molecule type" value="Genomic_DNA"/>
</dbReference>
<dbReference type="PANTHER" id="PTHR22550:SF5">
    <property type="entry name" value="LEUCINE ZIPPER PROTEIN 4"/>
    <property type="match status" value="1"/>
</dbReference>
<sequence length="473" mass="53325">MIFVLSSINFIKDKLDKNFDIKYREIETAQGKVYIVFVDNLCDNTIISKYIIAPIIKNKDSILSVEYIKNNIIEAHDVEYVKNIEDALIHILSGDVVILFEDYADILFVDAKGYVKRGIDIPASEKVIKGPREGFNEVLVDNISLIRRKVKNPDFKFENLIIGKKSNTSVAMFYIEGVAPEDLVERIREKLNSIKVDFVLDTSYIEESFRSKKTLFDTIGYTEKPDVVAANVMEGRIGILVDGTPFALTMPYFFIESFQTPDDYYINKTYSNITRILRYIAFMVALLLPGLYIAITTYHFSLIPSVFVFRLSVSRAGVPFPAIIELYLLIFFFQILKEAGIRLPEPIGQAISIVGALILGDAAVGAGLASQIGMIVVAVSSISSFLIPRLYNVISVWSIVIVFLSSVIGLPGFYIGLLSFIAHLGSLDSVGYPYLYPLGTIKNFKFRDIFFRSNLKNISKNIIKDDIYEKKNN</sequence>
<comment type="similarity">
    <text evidence="1">Belongs to the GerABKA family.</text>
</comment>